<dbReference type="AlphaFoldDB" id="A0AAV9BSU8"/>
<keyword evidence="2" id="KW-1185">Reference proteome</keyword>
<dbReference type="GO" id="GO:0000793">
    <property type="term" value="C:condensed chromosome"/>
    <property type="evidence" value="ECO:0007669"/>
    <property type="project" value="TreeGrafter"/>
</dbReference>
<sequence length="140" mass="15705">MIIMSIPPANTTSAVIVKCTLDVSDLVRPVAYCVWQTNSLFQLCNIKVRTTILKKGLTDRSAPVRKECLKMLKDEWLSKYSNGDPVALLKFLNVETYESVGETVMEILLQDGSVTIQDDQGIRLFLSLGHETEEGQRLTK</sequence>
<dbReference type="InterPro" id="IPR027165">
    <property type="entry name" value="CND3"/>
</dbReference>
<proteinExistence type="predicted"/>
<name>A0AAV9BSU8_ACOGR</name>
<organism evidence="1 2">
    <name type="scientific">Acorus gramineus</name>
    <name type="common">Dwarf sweet flag</name>
    <dbReference type="NCBI Taxonomy" id="55184"/>
    <lineage>
        <taxon>Eukaryota</taxon>
        <taxon>Viridiplantae</taxon>
        <taxon>Streptophyta</taxon>
        <taxon>Embryophyta</taxon>
        <taxon>Tracheophyta</taxon>
        <taxon>Spermatophyta</taxon>
        <taxon>Magnoliopsida</taxon>
        <taxon>Liliopsida</taxon>
        <taxon>Acoraceae</taxon>
        <taxon>Acorus</taxon>
    </lineage>
</organism>
<accession>A0AAV9BSU8</accession>
<dbReference type="GO" id="GO:0000796">
    <property type="term" value="C:condensin complex"/>
    <property type="evidence" value="ECO:0007669"/>
    <property type="project" value="InterPro"/>
</dbReference>
<gene>
    <name evidence="1" type="ORF">QJS04_geneDACA018802</name>
</gene>
<reference evidence="1" key="1">
    <citation type="journal article" date="2023" name="Nat. Commun.">
        <title>Diploid and tetraploid genomes of Acorus and the evolution of monocots.</title>
        <authorList>
            <person name="Ma L."/>
            <person name="Liu K.W."/>
            <person name="Li Z."/>
            <person name="Hsiao Y.Y."/>
            <person name="Qi Y."/>
            <person name="Fu T."/>
            <person name="Tang G.D."/>
            <person name="Zhang D."/>
            <person name="Sun W.H."/>
            <person name="Liu D.K."/>
            <person name="Li Y."/>
            <person name="Chen G.Z."/>
            <person name="Liu X.D."/>
            <person name="Liao X.Y."/>
            <person name="Jiang Y.T."/>
            <person name="Yu X."/>
            <person name="Hao Y."/>
            <person name="Huang J."/>
            <person name="Zhao X.W."/>
            <person name="Ke S."/>
            <person name="Chen Y.Y."/>
            <person name="Wu W.L."/>
            <person name="Hsu J.L."/>
            <person name="Lin Y.F."/>
            <person name="Huang M.D."/>
            <person name="Li C.Y."/>
            <person name="Huang L."/>
            <person name="Wang Z.W."/>
            <person name="Zhao X."/>
            <person name="Zhong W.Y."/>
            <person name="Peng D.H."/>
            <person name="Ahmad S."/>
            <person name="Lan S."/>
            <person name="Zhang J.S."/>
            <person name="Tsai W.C."/>
            <person name="Van de Peer Y."/>
            <person name="Liu Z.J."/>
        </authorList>
    </citation>
    <scope>NUCLEOTIDE SEQUENCE</scope>
    <source>
        <strain evidence="1">SCP</strain>
    </source>
</reference>
<protein>
    <submittedName>
        <fullName evidence="1">Uncharacterized protein</fullName>
    </submittedName>
</protein>
<reference evidence="1" key="2">
    <citation type="submission" date="2023-06" db="EMBL/GenBank/DDBJ databases">
        <authorList>
            <person name="Ma L."/>
            <person name="Liu K.-W."/>
            <person name="Li Z."/>
            <person name="Hsiao Y.-Y."/>
            <person name="Qi Y."/>
            <person name="Fu T."/>
            <person name="Tang G."/>
            <person name="Zhang D."/>
            <person name="Sun W.-H."/>
            <person name="Liu D.-K."/>
            <person name="Li Y."/>
            <person name="Chen G.-Z."/>
            <person name="Liu X.-D."/>
            <person name="Liao X.-Y."/>
            <person name="Jiang Y.-T."/>
            <person name="Yu X."/>
            <person name="Hao Y."/>
            <person name="Huang J."/>
            <person name="Zhao X.-W."/>
            <person name="Ke S."/>
            <person name="Chen Y.-Y."/>
            <person name="Wu W.-L."/>
            <person name="Hsu J.-L."/>
            <person name="Lin Y.-F."/>
            <person name="Huang M.-D."/>
            <person name="Li C.-Y."/>
            <person name="Huang L."/>
            <person name="Wang Z.-W."/>
            <person name="Zhao X."/>
            <person name="Zhong W.-Y."/>
            <person name="Peng D.-H."/>
            <person name="Ahmad S."/>
            <person name="Lan S."/>
            <person name="Zhang J.-S."/>
            <person name="Tsai W.-C."/>
            <person name="Van De Peer Y."/>
            <person name="Liu Z.-J."/>
        </authorList>
    </citation>
    <scope>NUCLEOTIDE SEQUENCE</scope>
    <source>
        <strain evidence="1">SCP</strain>
        <tissue evidence="1">Leaves</tissue>
    </source>
</reference>
<comment type="caution">
    <text evidence="1">The sequence shown here is derived from an EMBL/GenBank/DDBJ whole genome shotgun (WGS) entry which is preliminary data.</text>
</comment>
<evidence type="ECO:0000313" key="2">
    <source>
        <dbReference type="Proteomes" id="UP001179952"/>
    </source>
</evidence>
<evidence type="ECO:0000313" key="1">
    <source>
        <dbReference type="EMBL" id="KAK1279143.1"/>
    </source>
</evidence>
<dbReference type="GO" id="GO:0007076">
    <property type="term" value="P:mitotic chromosome condensation"/>
    <property type="evidence" value="ECO:0007669"/>
    <property type="project" value="InterPro"/>
</dbReference>
<dbReference type="EMBL" id="JAUJYN010000002">
    <property type="protein sequence ID" value="KAK1279143.1"/>
    <property type="molecule type" value="Genomic_DNA"/>
</dbReference>
<dbReference type="Proteomes" id="UP001179952">
    <property type="component" value="Unassembled WGS sequence"/>
</dbReference>
<dbReference type="PANTHER" id="PTHR14418:SF5">
    <property type="entry name" value="CONDENSIN COMPLEX SUBUNIT 3"/>
    <property type="match status" value="1"/>
</dbReference>
<dbReference type="PANTHER" id="PTHR14418">
    <property type="entry name" value="CONDENSIN COMPLEX SUBUNIT 3-RELATED"/>
    <property type="match status" value="1"/>
</dbReference>